<dbReference type="OrthoDB" id="5578851at2"/>
<dbReference type="Pfam" id="PF17176">
    <property type="entry name" value="tRNA_bind_3"/>
    <property type="match status" value="1"/>
</dbReference>
<dbReference type="RefSeq" id="WP_132496055.1">
    <property type="nucleotide sequence ID" value="NZ_SMAS01000003.1"/>
</dbReference>
<dbReference type="HAMAP" id="MF_01886">
    <property type="entry name" value="tRNA_acetyltr_TmcA"/>
    <property type="match status" value="1"/>
</dbReference>
<dbReference type="GO" id="GO:0000049">
    <property type="term" value="F:tRNA binding"/>
    <property type="evidence" value="ECO:0007669"/>
    <property type="project" value="UniProtKB-UniRule"/>
</dbReference>
<evidence type="ECO:0000256" key="6">
    <source>
        <dbReference type="ARBA" id="ARBA00022840"/>
    </source>
</evidence>
<keyword evidence="3 9" id="KW-0808">Transferase</keyword>
<evidence type="ECO:0000313" key="11">
    <source>
        <dbReference type="EMBL" id="TCT35900.1"/>
    </source>
</evidence>
<dbReference type="InterPro" id="IPR038321">
    <property type="entry name" value="TmcA_C_sf"/>
</dbReference>
<evidence type="ECO:0000256" key="7">
    <source>
        <dbReference type="ARBA" id="ARBA00022884"/>
    </source>
</evidence>
<comment type="caution">
    <text evidence="9">Lacks conserved residue(s) required for the propagation of feature annotation.</text>
</comment>
<keyword evidence="8 9" id="KW-0012">Acyltransferase</keyword>
<dbReference type="Proteomes" id="UP000295055">
    <property type="component" value="Unassembled WGS sequence"/>
</dbReference>
<dbReference type="Gene3D" id="3.40.50.11040">
    <property type="match status" value="1"/>
</dbReference>
<dbReference type="EMBL" id="SMAS01000003">
    <property type="protein sequence ID" value="TCT35900.1"/>
    <property type="molecule type" value="Genomic_DNA"/>
</dbReference>
<dbReference type="GO" id="GO:0005737">
    <property type="term" value="C:cytoplasm"/>
    <property type="evidence" value="ECO:0007669"/>
    <property type="project" value="UniProtKB-SubCell"/>
</dbReference>
<comment type="similarity">
    <text evidence="9">Belongs to the TmcA family.</text>
</comment>
<dbReference type="GO" id="GO:1990883">
    <property type="term" value="F:18S rRNA cytidine N-acetyltransferase activity"/>
    <property type="evidence" value="ECO:0007669"/>
    <property type="project" value="TreeGrafter"/>
</dbReference>
<sequence>MKNSLQAIVEQLHHTGYRRLLVLSGTHEWVTSQLEEFQDFLAGDWLCLSPELPNSIPPEKAQLLLGREFVHGIFDARKGLHSEALAILAGTLKAGSLLVLCTPPQSLWAQQNDEDSVRWNEQFGEIPTPNFVHHLQRTFRNRPDVLFIDQQFEEQNQTRVLNLLPDHPKWIAPSGQPTQQQQDALGQLLSAENGVWGLIAPRGRGKSTVAGMLIKAWKGACWCCAPAKVTTGVIAEYAEHELKFWAPDALLHYCQSEQKIDADWLIIDEAAAIPSHILRQIIAFFPRVLMTTTVEGYEGTGRGFMMKFCDSLENFTSLSLTQPIRFAEHDPLERVINQSLLLESSISANVVSEPIILKSLSQQQLAHDPKQLHAFYGLLTAAHYRTSPLDLRRLLDAQYQHFAVASHHNQDVIGAVWMVDEGGLDENLSWQIWAGQRRPRGNLVAQSLAAHCYFPQAPTLRSRRVMRIAVNAGYRRQKIGYRLLESQIEQGIQDGLDFLSVSFGLTPELLAFWQSSGFQIVRIGRHVEASSGCFTAMAILPLSAEAQSICYLGQQRLERDLFWRHDLNEFSLKSTFEQHLDAGDWLELVGFSDYHRSLAASEPSLQRFLAVLQQQHSAEITGSTLAKYYHQGLSVECIAMHLGLVGQKQWLKHARAEVAQWLNDYYPEVVKSLRQQISAFCL</sequence>
<dbReference type="SUPFAM" id="SSF55729">
    <property type="entry name" value="Acyl-CoA N-acyltransferases (Nat)"/>
    <property type="match status" value="1"/>
</dbReference>
<comment type="subcellular location">
    <subcellularLocation>
        <location evidence="9">Cytoplasm</location>
    </subcellularLocation>
</comment>
<comment type="catalytic activity">
    <reaction evidence="9">
        <text>cytidine(34) in elongator tRNA(Met) + acetyl-CoA + ATP + H2O = N(4)-acetylcytidine(34) in elongator tRNA(Met) + ADP + phosphate + CoA + H(+)</text>
        <dbReference type="Rhea" id="RHEA:43788"/>
        <dbReference type="Rhea" id="RHEA-COMP:10693"/>
        <dbReference type="Rhea" id="RHEA-COMP:10694"/>
        <dbReference type="ChEBI" id="CHEBI:15377"/>
        <dbReference type="ChEBI" id="CHEBI:15378"/>
        <dbReference type="ChEBI" id="CHEBI:30616"/>
        <dbReference type="ChEBI" id="CHEBI:43474"/>
        <dbReference type="ChEBI" id="CHEBI:57287"/>
        <dbReference type="ChEBI" id="CHEBI:57288"/>
        <dbReference type="ChEBI" id="CHEBI:74900"/>
        <dbReference type="ChEBI" id="CHEBI:82748"/>
        <dbReference type="ChEBI" id="CHEBI:456216"/>
        <dbReference type="EC" id="2.3.1.193"/>
    </reaction>
</comment>
<evidence type="ECO:0000256" key="8">
    <source>
        <dbReference type="ARBA" id="ARBA00023315"/>
    </source>
</evidence>
<dbReference type="PROSITE" id="PS51186">
    <property type="entry name" value="GNAT"/>
    <property type="match status" value="1"/>
</dbReference>
<dbReference type="AlphaFoldDB" id="A0A4R3NND4"/>
<dbReference type="InterPro" id="IPR016181">
    <property type="entry name" value="Acyl_CoA_acyltransferase"/>
</dbReference>
<comment type="function">
    <text evidence="9">Catalyzes the formation of N(4)-acetylcytidine (ac(4)C) at the wobble position of tRNA(Met), by using acetyl-CoA as an acetyl donor and ATP (or GTP).</text>
</comment>
<dbReference type="EC" id="2.3.1.193" evidence="9"/>
<dbReference type="InterPro" id="IPR032672">
    <property type="entry name" value="TmcA/NAT10/Kre33"/>
</dbReference>
<dbReference type="Gene3D" id="3.40.50.300">
    <property type="entry name" value="P-loop containing nucleotide triphosphate hydrolases"/>
    <property type="match status" value="1"/>
</dbReference>
<keyword evidence="6 9" id="KW-0067">ATP-binding</keyword>
<dbReference type="InterPro" id="IPR033442">
    <property type="entry name" value="TmcA_tRNA_bind"/>
</dbReference>
<feature type="binding site" evidence="9">
    <location>
        <begin position="468"/>
        <end position="470"/>
    </location>
    <ligand>
        <name>acetyl-CoA</name>
        <dbReference type="ChEBI" id="CHEBI:57288"/>
    </ligand>
</feature>
<feature type="binding site" evidence="9">
    <location>
        <position position="325"/>
    </location>
    <ligand>
        <name>ATP</name>
        <dbReference type="ChEBI" id="CHEBI:30616"/>
    </ligand>
</feature>
<gene>
    <name evidence="9" type="primary">tmcA</name>
    <name evidence="11" type="ORF">EC835_103357</name>
</gene>
<accession>A0A4R3NND4</accession>
<dbReference type="PANTHER" id="PTHR10925">
    <property type="entry name" value="N-ACETYLTRANSFERASE 10"/>
    <property type="match status" value="1"/>
</dbReference>
<keyword evidence="4 9" id="KW-0819">tRNA processing</keyword>
<dbReference type="PANTHER" id="PTHR10925:SF5">
    <property type="entry name" value="RNA CYTIDINE ACETYLTRANSFERASE"/>
    <property type="match status" value="1"/>
</dbReference>
<evidence type="ECO:0000256" key="3">
    <source>
        <dbReference type="ARBA" id="ARBA00022679"/>
    </source>
</evidence>
<evidence type="ECO:0000256" key="2">
    <source>
        <dbReference type="ARBA" id="ARBA00022555"/>
    </source>
</evidence>
<dbReference type="InterPro" id="IPR007807">
    <property type="entry name" value="TcmA/NAT10_helicase"/>
</dbReference>
<dbReference type="Gene3D" id="1.20.120.890">
    <property type="entry name" value="tRNA(Met) cytidine acetyltransferase, tail domain"/>
    <property type="match status" value="1"/>
</dbReference>
<dbReference type="InterPro" id="IPR024914">
    <property type="entry name" value="tRNA_acetyltr_TmcA"/>
</dbReference>
<keyword evidence="1 9" id="KW-0963">Cytoplasm</keyword>
<evidence type="ECO:0000256" key="5">
    <source>
        <dbReference type="ARBA" id="ARBA00022741"/>
    </source>
</evidence>
<dbReference type="Pfam" id="PF05127">
    <property type="entry name" value="NAT10_TcmA_helicase"/>
    <property type="match status" value="1"/>
</dbReference>
<proteinExistence type="inferred from homology"/>
<evidence type="ECO:0000313" key="12">
    <source>
        <dbReference type="Proteomes" id="UP000295055"/>
    </source>
</evidence>
<evidence type="ECO:0000256" key="1">
    <source>
        <dbReference type="ARBA" id="ARBA00022490"/>
    </source>
</evidence>
<dbReference type="SUPFAM" id="SSF52540">
    <property type="entry name" value="P-loop containing nucleoside triphosphate hydrolases"/>
    <property type="match status" value="1"/>
</dbReference>
<name>A0A4R3NND4_9GAMM</name>
<dbReference type="FunFam" id="3.40.50.300:FF:001011">
    <property type="entry name" value="tRNA(Met) cytidine acetyltransferase TmcA"/>
    <property type="match status" value="1"/>
</dbReference>
<dbReference type="GO" id="GO:0002101">
    <property type="term" value="P:tRNA wobble cytosine modification"/>
    <property type="evidence" value="ECO:0007669"/>
    <property type="project" value="UniProtKB-UniRule"/>
</dbReference>
<feature type="binding site" evidence="9">
    <location>
        <position position="508"/>
    </location>
    <ligand>
        <name>acetyl-CoA</name>
        <dbReference type="ChEBI" id="CHEBI:57288"/>
    </ligand>
</feature>
<dbReference type="GO" id="GO:0005524">
    <property type="term" value="F:ATP binding"/>
    <property type="evidence" value="ECO:0007669"/>
    <property type="project" value="UniProtKB-UniRule"/>
</dbReference>
<organism evidence="11 12">
    <name type="scientific">Providencia alcalifaciens</name>
    <dbReference type="NCBI Taxonomy" id="126385"/>
    <lineage>
        <taxon>Bacteria</taxon>
        <taxon>Pseudomonadati</taxon>
        <taxon>Pseudomonadota</taxon>
        <taxon>Gammaproteobacteria</taxon>
        <taxon>Enterobacterales</taxon>
        <taxon>Morganellaceae</taxon>
        <taxon>Providencia</taxon>
    </lineage>
</organism>
<evidence type="ECO:0000256" key="9">
    <source>
        <dbReference type="HAMAP-Rule" id="MF_01886"/>
    </source>
</evidence>
<dbReference type="Gene3D" id="3.40.630.30">
    <property type="match status" value="1"/>
</dbReference>
<evidence type="ECO:0000256" key="4">
    <source>
        <dbReference type="ARBA" id="ARBA00022694"/>
    </source>
</evidence>
<keyword evidence="2 9" id="KW-0820">tRNA-binding</keyword>
<protein>
    <recommendedName>
        <fullName evidence="9">tRNA(Met) cytidine acetyltransferase TmcA</fullName>
        <ecNumber evidence="9">2.3.1.193</ecNumber>
    </recommendedName>
</protein>
<keyword evidence="7 9" id="KW-0694">RNA-binding</keyword>
<comment type="caution">
    <text evidence="11">The sequence shown here is derived from an EMBL/GenBank/DDBJ whole genome shotgun (WGS) entry which is preliminary data.</text>
</comment>
<reference evidence="11 12" key="1">
    <citation type="submission" date="2019-03" db="EMBL/GenBank/DDBJ databases">
        <title>Genomic analyses of the natural microbiome of Caenorhabditis elegans.</title>
        <authorList>
            <person name="Samuel B."/>
        </authorList>
    </citation>
    <scope>NUCLEOTIDE SEQUENCE [LARGE SCALE GENOMIC DNA]</scope>
    <source>
        <strain evidence="11 12">JUb102</strain>
    </source>
</reference>
<dbReference type="GO" id="GO:0051392">
    <property type="term" value="F:tRNA cytidine N4-acetyltransferase activity"/>
    <property type="evidence" value="ECO:0007669"/>
    <property type="project" value="UniProtKB-UniRule"/>
</dbReference>
<keyword evidence="5 9" id="KW-0547">Nucleotide-binding</keyword>
<evidence type="ECO:0000259" key="10">
    <source>
        <dbReference type="PROSITE" id="PS51186"/>
    </source>
</evidence>
<dbReference type="InterPro" id="IPR027417">
    <property type="entry name" value="P-loop_NTPase"/>
</dbReference>
<dbReference type="GO" id="GO:1904812">
    <property type="term" value="P:rRNA acetylation involved in maturation of SSU-rRNA"/>
    <property type="evidence" value="ECO:0007669"/>
    <property type="project" value="TreeGrafter"/>
</dbReference>
<dbReference type="InterPro" id="IPR000182">
    <property type="entry name" value="GNAT_dom"/>
</dbReference>
<feature type="binding site" evidence="9">
    <location>
        <position position="181"/>
    </location>
    <ligand>
        <name>ATP</name>
        <dbReference type="ChEBI" id="CHEBI:30616"/>
    </ligand>
</feature>
<dbReference type="Pfam" id="PF13718">
    <property type="entry name" value="GNAT_acetyltr_2"/>
    <property type="match status" value="2"/>
</dbReference>
<dbReference type="Pfam" id="PF08351">
    <property type="entry name" value="TmcA_N"/>
    <property type="match status" value="1"/>
</dbReference>
<dbReference type="GO" id="GO:0051391">
    <property type="term" value="P:tRNA acetylation"/>
    <property type="evidence" value="ECO:0007669"/>
    <property type="project" value="UniProtKB-UniRule"/>
</dbReference>
<dbReference type="InterPro" id="IPR013562">
    <property type="entry name" value="TmcA/NAT10_N"/>
</dbReference>
<feature type="domain" description="N-acetyltransferase" evidence="10">
    <location>
        <begin position="355"/>
        <end position="545"/>
    </location>
</feature>